<evidence type="ECO:0000256" key="3">
    <source>
        <dbReference type="ARBA" id="ARBA00023163"/>
    </source>
</evidence>
<dbReference type="InParanoid" id="C8X642"/>
<dbReference type="HOGENOM" id="CLU_083287_22_1_11"/>
<evidence type="ECO:0000259" key="4">
    <source>
        <dbReference type="PROSITE" id="PS50995"/>
    </source>
</evidence>
<dbReference type="SUPFAM" id="SSF46785">
    <property type="entry name" value="Winged helix' DNA-binding domain"/>
    <property type="match status" value="1"/>
</dbReference>
<dbReference type="InterPro" id="IPR039422">
    <property type="entry name" value="MarR/SlyA-like"/>
</dbReference>
<dbReference type="InterPro" id="IPR036388">
    <property type="entry name" value="WH-like_DNA-bd_sf"/>
</dbReference>
<keyword evidence="2" id="KW-0238">DNA-binding</keyword>
<sequence>MPRESKAALQRRQLALQVDGVLTASKALVGVAAQSVEEAGANLTAPQLRALVIVASLGPLHLTALAAAMRVHPSNATRTCDRLVADGLLDRKDNPADRRHLALTLTPAGQHLLDGVMERRRAAISEILQRMPVLARERVADALAEFASAAGEPTEHHLWSLGWISEAR</sequence>
<dbReference type="InterPro" id="IPR023187">
    <property type="entry name" value="Tscrpt_reg_MarR-type_CS"/>
</dbReference>
<dbReference type="STRING" id="479431.Namu_0387"/>
<dbReference type="Gene3D" id="1.10.10.10">
    <property type="entry name" value="Winged helix-like DNA-binding domain superfamily/Winged helix DNA-binding domain"/>
    <property type="match status" value="1"/>
</dbReference>
<dbReference type="InterPro" id="IPR036390">
    <property type="entry name" value="WH_DNA-bd_sf"/>
</dbReference>
<organism evidence="5 6">
    <name type="scientific">Nakamurella multipartita (strain ATCC 700099 / DSM 44233 / CIP 104796 / JCM 9543 / NBRC 105858 / Y-104)</name>
    <name type="common">Microsphaera multipartita</name>
    <dbReference type="NCBI Taxonomy" id="479431"/>
    <lineage>
        <taxon>Bacteria</taxon>
        <taxon>Bacillati</taxon>
        <taxon>Actinomycetota</taxon>
        <taxon>Actinomycetes</taxon>
        <taxon>Nakamurellales</taxon>
        <taxon>Nakamurellaceae</taxon>
        <taxon>Nakamurella</taxon>
    </lineage>
</organism>
<keyword evidence="3" id="KW-0804">Transcription</keyword>
<dbReference type="Pfam" id="PF01047">
    <property type="entry name" value="MarR"/>
    <property type="match status" value="1"/>
</dbReference>
<reference evidence="5 6" key="2">
    <citation type="journal article" date="2010" name="Stand. Genomic Sci.">
        <title>Complete genome sequence of Nakamurella multipartita type strain (Y-104).</title>
        <authorList>
            <person name="Tice H."/>
            <person name="Mayilraj S."/>
            <person name="Sims D."/>
            <person name="Lapidus A."/>
            <person name="Nolan M."/>
            <person name="Lucas S."/>
            <person name="Glavina Del Rio T."/>
            <person name="Copeland A."/>
            <person name="Cheng J.F."/>
            <person name="Meincke L."/>
            <person name="Bruce D."/>
            <person name="Goodwin L."/>
            <person name="Pitluck S."/>
            <person name="Ivanova N."/>
            <person name="Mavromatis K."/>
            <person name="Ovchinnikova G."/>
            <person name="Pati A."/>
            <person name="Chen A."/>
            <person name="Palaniappan K."/>
            <person name="Land M."/>
            <person name="Hauser L."/>
            <person name="Chang Y.J."/>
            <person name="Jeffries C.D."/>
            <person name="Detter J.C."/>
            <person name="Brettin T."/>
            <person name="Rohde M."/>
            <person name="Goker M."/>
            <person name="Bristow J."/>
            <person name="Eisen J.A."/>
            <person name="Markowitz V."/>
            <person name="Hugenholtz P."/>
            <person name="Kyrpides N.C."/>
            <person name="Klenk H.P."/>
            <person name="Chen F."/>
        </authorList>
    </citation>
    <scope>NUCLEOTIDE SEQUENCE [LARGE SCALE GENOMIC DNA]</scope>
    <source>
        <strain evidence="6">ATCC 700099 / DSM 44233 / CIP 104796 / JCM 9543 / NBRC 105858 / Y-104</strain>
    </source>
</reference>
<dbReference type="Proteomes" id="UP000002218">
    <property type="component" value="Chromosome"/>
</dbReference>
<dbReference type="SMART" id="SM00347">
    <property type="entry name" value="HTH_MARR"/>
    <property type="match status" value="1"/>
</dbReference>
<keyword evidence="6" id="KW-1185">Reference proteome</keyword>
<dbReference type="InterPro" id="IPR000835">
    <property type="entry name" value="HTH_MarR-typ"/>
</dbReference>
<dbReference type="PANTHER" id="PTHR33164">
    <property type="entry name" value="TRANSCRIPTIONAL REGULATOR, MARR FAMILY"/>
    <property type="match status" value="1"/>
</dbReference>
<evidence type="ECO:0000313" key="5">
    <source>
        <dbReference type="EMBL" id="ACV76813.1"/>
    </source>
</evidence>
<accession>C8X642</accession>
<dbReference type="FunCoup" id="C8X642">
    <property type="interactions" value="1"/>
</dbReference>
<keyword evidence="1" id="KW-0805">Transcription regulation</keyword>
<dbReference type="AlphaFoldDB" id="C8X642"/>
<evidence type="ECO:0000256" key="1">
    <source>
        <dbReference type="ARBA" id="ARBA00023015"/>
    </source>
</evidence>
<dbReference type="EMBL" id="CP001737">
    <property type="protein sequence ID" value="ACV76813.1"/>
    <property type="molecule type" value="Genomic_DNA"/>
</dbReference>
<dbReference type="eggNOG" id="COG1846">
    <property type="taxonomic scope" value="Bacteria"/>
</dbReference>
<dbReference type="PANTHER" id="PTHR33164:SF94">
    <property type="entry name" value="TRANSCRIPTIONAL REGULATORY PROTEIN-RELATED"/>
    <property type="match status" value="1"/>
</dbReference>
<gene>
    <name evidence="5" type="ordered locus">Namu_0387</name>
</gene>
<dbReference type="PROSITE" id="PS50995">
    <property type="entry name" value="HTH_MARR_2"/>
    <property type="match status" value="1"/>
</dbReference>
<dbReference type="RefSeq" id="WP_015745731.1">
    <property type="nucleotide sequence ID" value="NC_013235.1"/>
</dbReference>
<reference evidence="6" key="1">
    <citation type="submission" date="2009-09" db="EMBL/GenBank/DDBJ databases">
        <title>The complete genome of Nakamurella multipartita DSM 44233.</title>
        <authorList>
            <consortium name="US DOE Joint Genome Institute (JGI-PGF)"/>
            <person name="Lucas S."/>
            <person name="Copeland A."/>
            <person name="Lapidus A."/>
            <person name="Glavina del Rio T."/>
            <person name="Dalin E."/>
            <person name="Tice H."/>
            <person name="Bruce D."/>
            <person name="Goodwin L."/>
            <person name="Pitluck S."/>
            <person name="Kyrpides N."/>
            <person name="Mavromatis K."/>
            <person name="Ivanova N."/>
            <person name="Ovchinnikova G."/>
            <person name="Sims D."/>
            <person name="Meincke L."/>
            <person name="Brettin T."/>
            <person name="Detter J.C."/>
            <person name="Han C."/>
            <person name="Larimer F."/>
            <person name="Land M."/>
            <person name="Hauser L."/>
            <person name="Markowitz V."/>
            <person name="Cheng J.-F."/>
            <person name="Hugenholtz P."/>
            <person name="Woyke T."/>
            <person name="Wu D."/>
            <person name="Klenk H.-P."/>
            <person name="Eisen J.A."/>
        </authorList>
    </citation>
    <scope>NUCLEOTIDE SEQUENCE [LARGE SCALE GENOMIC DNA]</scope>
    <source>
        <strain evidence="6">ATCC 700099 / DSM 44233 / CIP 104796 / JCM 9543 / NBRC 105858 / Y-104</strain>
    </source>
</reference>
<dbReference type="PROSITE" id="PS01117">
    <property type="entry name" value="HTH_MARR_1"/>
    <property type="match status" value="1"/>
</dbReference>
<dbReference type="GO" id="GO:0003700">
    <property type="term" value="F:DNA-binding transcription factor activity"/>
    <property type="evidence" value="ECO:0007669"/>
    <property type="project" value="InterPro"/>
</dbReference>
<proteinExistence type="predicted"/>
<dbReference type="OrthoDB" id="3573114at2"/>
<dbReference type="GO" id="GO:0006950">
    <property type="term" value="P:response to stress"/>
    <property type="evidence" value="ECO:0007669"/>
    <property type="project" value="TreeGrafter"/>
</dbReference>
<feature type="domain" description="HTH marR-type" evidence="4">
    <location>
        <begin position="4"/>
        <end position="148"/>
    </location>
</feature>
<dbReference type="KEGG" id="nml:Namu_0387"/>
<name>C8X642_NAKMY</name>
<protein>
    <submittedName>
        <fullName evidence="5">Transcriptional regulator, MarR family</fullName>
    </submittedName>
</protein>
<evidence type="ECO:0000313" key="6">
    <source>
        <dbReference type="Proteomes" id="UP000002218"/>
    </source>
</evidence>
<evidence type="ECO:0000256" key="2">
    <source>
        <dbReference type="ARBA" id="ARBA00023125"/>
    </source>
</evidence>
<dbReference type="GO" id="GO:0003677">
    <property type="term" value="F:DNA binding"/>
    <property type="evidence" value="ECO:0007669"/>
    <property type="project" value="UniProtKB-KW"/>
</dbReference>